<dbReference type="GO" id="GO:0009626">
    <property type="term" value="P:plant-type hypersensitive response"/>
    <property type="evidence" value="ECO:0007669"/>
    <property type="project" value="UniProtKB-ARBA"/>
</dbReference>
<evidence type="ECO:0000259" key="10">
    <source>
        <dbReference type="Pfam" id="PF23598"/>
    </source>
</evidence>
<dbReference type="InterPro" id="IPR027417">
    <property type="entry name" value="P-loop_NTPase"/>
</dbReference>
<evidence type="ECO:0000259" key="9">
    <source>
        <dbReference type="Pfam" id="PF18052"/>
    </source>
</evidence>
<dbReference type="Pfam" id="PF18052">
    <property type="entry name" value="Rx_N"/>
    <property type="match status" value="1"/>
</dbReference>
<organism evidence="11 12">
    <name type="scientific">Miscanthus lutarioriparius</name>
    <dbReference type="NCBI Taxonomy" id="422564"/>
    <lineage>
        <taxon>Eukaryota</taxon>
        <taxon>Viridiplantae</taxon>
        <taxon>Streptophyta</taxon>
        <taxon>Embryophyta</taxon>
        <taxon>Tracheophyta</taxon>
        <taxon>Spermatophyta</taxon>
        <taxon>Magnoliopsida</taxon>
        <taxon>Liliopsida</taxon>
        <taxon>Poales</taxon>
        <taxon>Poaceae</taxon>
        <taxon>PACMAD clade</taxon>
        <taxon>Panicoideae</taxon>
        <taxon>Andropogonodae</taxon>
        <taxon>Andropogoneae</taxon>
        <taxon>Saccharinae</taxon>
        <taxon>Miscanthus</taxon>
    </lineage>
</organism>
<evidence type="ECO:0000259" key="8">
    <source>
        <dbReference type="Pfam" id="PF00931"/>
    </source>
</evidence>
<evidence type="ECO:0000256" key="3">
    <source>
        <dbReference type="ARBA" id="ARBA00022737"/>
    </source>
</evidence>
<dbReference type="CDD" id="cd14798">
    <property type="entry name" value="RX-CC_like"/>
    <property type="match status" value="1"/>
</dbReference>
<dbReference type="Gene3D" id="1.10.8.430">
    <property type="entry name" value="Helical domain of apoptotic protease-activating factors"/>
    <property type="match status" value="1"/>
</dbReference>
<dbReference type="InterPro" id="IPR044974">
    <property type="entry name" value="Disease_R_plants"/>
</dbReference>
<dbReference type="InterPro" id="IPR042197">
    <property type="entry name" value="Apaf_helical"/>
</dbReference>
<keyword evidence="2" id="KW-0433">Leucine-rich repeat</keyword>
<reference evidence="11" key="1">
    <citation type="submission" date="2020-10" db="EMBL/GenBank/DDBJ databases">
        <authorList>
            <person name="Han B."/>
            <person name="Lu T."/>
            <person name="Zhao Q."/>
            <person name="Huang X."/>
            <person name="Zhao Y."/>
        </authorList>
    </citation>
    <scope>NUCLEOTIDE SEQUENCE</scope>
</reference>
<proteinExistence type="inferred from homology"/>
<keyword evidence="6" id="KW-0175">Coiled coil</keyword>
<feature type="domain" description="NB-ARC" evidence="8">
    <location>
        <begin position="190"/>
        <end position="341"/>
    </location>
</feature>
<dbReference type="FunFam" id="1.10.10.10:FF:000322">
    <property type="entry name" value="Probable disease resistance protein At1g63360"/>
    <property type="match status" value="1"/>
</dbReference>
<dbReference type="Gene3D" id="3.40.50.300">
    <property type="entry name" value="P-loop containing nucleotide triphosphate hydrolases"/>
    <property type="match status" value="1"/>
</dbReference>
<dbReference type="InterPro" id="IPR032675">
    <property type="entry name" value="LRR_dom_sf"/>
</dbReference>
<protein>
    <submittedName>
        <fullName evidence="11">Uncharacterized protein</fullName>
    </submittedName>
</protein>
<dbReference type="SUPFAM" id="SSF52540">
    <property type="entry name" value="P-loop containing nucleoside triphosphate hydrolases"/>
    <property type="match status" value="1"/>
</dbReference>
<dbReference type="Pfam" id="PF00931">
    <property type="entry name" value="NB-ARC"/>
    <property type="match status" value="1"/>
</dbReference>
<dbReference type="OrthoDB" id="675166at2759"/>
<dbReference type="GO" id="GO:0002758">
    <property type="term" value="P:innate immune response-activating signaling pathway"/>
    <property type="evidence" value="ECO:0007669"/>
    <property type="project" value="UniProtKB-ARBA"/>
</dbReference>
<accession>A0A811RTQ8</accession>
<dbReference type="GO" id="GO:0043531">
    <property type="term" value="F:ADP binding"/>
    <property type="evidence" value="ECO:0007669"/>
    <property type="project" value="InterPro"/>
</dbReference>
<name>A0A811RTQ8_9POAL</name>
<dbReference type="AlphaFoldDB" id="A0A811RTQ8"/>
<dbReference type="Gene3D" id="1.10.10.10">
    <property type="entry name" value="Winged helix-like DNA-binding domain superfamily/Winged helix DNA-binding domain"/>
    <property type="match status" value="1"/>
</dbReference>
<dbReference type="PRINTS" id="PR00364">
    <property type="entry name" value="DISEASERSIST"/>
</dbReference>
<dbReference type="Gene3D" id="3.80.10.10">
    <property type="entry name" value="Ribonuclease Inhibitor"/>
    <property type="match status" value="1"/>
</dbReference>
<keyword evidence="4" id="KW-0547">Nucleotide-binding</keyword>
<evidence type="ECO:0000256" key="6">
    <source>
        <dbReference type="ARBA" id="ARBA00023054"/>
    </source>
</evidence>
<evidence type="ECO:0000313" key="12">
    <source>
        <dbReference type="Proteomes" id="UP000604825"/>
    </source>
</evidence>
<dbReference type="FunFam" id="3.40.50.300:FF:001091">
    <property type="entry name" value="Probable disease resistance protein At1g61300"/>
    <property type="match status" value="1"/>
</dbReference>
<dbReference type="InterPro" id="IPR038005">
    <property type="entry name" value="RX-like_CC"/>
</dbReference>
<evidence type="ECO:0000256" key="4">
    <source>
        <dbReference type="ARBA" id="ARBA00022741"/>
    </source>
</evidence>
<keyword evidence="5" id="KW-0611">Plant defense</keyword>
<dbReference type="Proteomes" id="UP000604825">
    <property type="component" value="Unassembled WGS sequence"/>
</dbReference>
<dbReference type="InterPro" id="IPR002182">
    <property type="entry name" value="NB-ARC"/>
</dbReference>
<evidence type="ECO:0000256" key="5">
    <source>
        <dbReference type="ARBA" id="ARBA00022821"/>
    </source>
</evidence>
<dbReference type="PANTHER" id="PTHR23155">
    <property type="entry name" value="DISEASE RESISTANCE PROTEIN RP"/>
    <property type="match status" value="1"/>
</dbReference>
<evidence type="ECO:0000256" key="2">
    <source>
        <dbReference type="ARBA" id="ARBA00022614"/>
    </source>
</evidence>
<dbReference type="InterPro" id="IPR041118">
    <property type="entry name" value="Rx_N"/>
</dbReference>
<gene>
    <name evidence="11" type="ORF">NCGR_LOCUS56451</name>
</gene>
<dbReference type="Gene3D" id="1.20.5.4130">
    <property type="match status" value="1"/>
</dbReference>
<keyword evidence="3" id="KW-0677">Repeat</keyword>
<evidence type="ECO:0000256" key="1">
    <source>
        <dbReference type="ARBA" id="ARBA00008894"/>
    </source>
</evidence>
<comment type="similarity">
    <text evidence="1">Belongs to the disease resistance NB-LRR family.</text>
</comment>
<dbReference type="PANTHER" id="PTHR23155:SF999">
    <property type="entry name" value="NB-ARC DOMAIN CONTAINING PROTEIN, EXPRESSED"/>
    <property type="match status" value="1"/>
</dbReference>
<feature type="domain" description="Disease resistance R13L4/SHOC-2-like LRR" evidence="10">
    <location>
        <begin position="501"/>
        <end position="819"/>
    </location>
</feature>
<dbReference type="Pfam" id="PF23598">
    <property type="entry name" value="LRR_14"/>
    <property type="match status" value="1"/>
</dbReference>
<dbReference type="InterPro" id="IPR055414">
    <property type="entry name" value="LRR_R13L4/SHOC2-like"/>
</dbReference>
<sequence length="1267" mass="145451">MAGMAVSAATGVLSSLLSKLSELLTEQYMQRKGVRRDIEFLCRELTDMNAALEKLSGMEKLDVQTKVWRDKVREMAYDIEDCIDIFMHKLGLGQGDDKDGLFHKIVGKVRELRMHYQLANMIQDIKACVEEQSKIRDRYRIDESISTSRVVVEVDPRLPALFEDAKRLVGIDGPREEISKLLMGEGGSHSGQLKVLSIVGFGGLGKTTLANQVYSKLKNEFECTAFVSVSRTPHMPKIFKDILSRVGYRGTEMENDVQKLIEILRATLKNKRYFVIIDDLWSIKDWRSIGCAFVENNNGSRVITTTRIQDVGAACCFPSQGHVYQMQPLNKIHSRRLFFKRLFDIEDNCPKQFREISDDMLNKCKGVPLAITSISSLLANHMHVEIWEKIHNSLGSELGTNPTLEWLRHVLSLSYNDLSHEHKTCLLYLGAYPEDFEIPKEDLLRKWIAEGFVMEKHGLDLEEAAENCFNELINRSMIQPCFDEDDFGNVWKCQVHDLMLELIVSKYLRVRNFRVELPKKFGKLKHLMTLDMSQSRFYLDQQLSDFSSLTSLRYLSLPGRVAFRNGLSKLCNLRDLSFFDIGTNSIECIRDLGELTNLRNLSVIYGYSRPGGVENNHETILAASIDKLGNSNLRYLEFVVWSGDSDPSAEFWTSCLACPGHLQRLQLFCSIPKVLDWIAHADRLADLYLEVQELRSDDIQSLAQLPCLIHLRLIAITTEKNIIIHRNTFPSLKHFRFSCDLSCLEFEPAAMPLLLRLYIHLDGRGRGAIQLQEGSPVSGIEHLASLEKISLRLVIHAKCDQGSKIESAWRDAISRHPKSQAIKICIDCYECDENWSVCQMYEISTDKVCVGKPNNEEETRAKKCENQRDRYAALPSDEKDKVRAKKHEYQRSRRARLKAEANASKLIAPFEITANKEEARAKNRDYQRERYVALPNHKKEEFHEKNREHQRSRRARLKAEANASKLIASSEITNTRMDDKGNSCKRKWDMASQVDNIDQGTCEDQGTLKHMAMKRYRHAMPGNKKDEVLTKKREYQRNYRAKLSAAAKSKKFLASTLNMSGVRKGVYQRDYLAHKKVDQGDFNSGIWEPEDTLHGIEDQQNPNEDCPDIYEDDGARMFNDKCELVPDELRRLFTSQTDKDAKYFRKNIRYFNSHFSFTSMGVSIDRSLATAKGTGIYTFKAHSQIYHMLDQLMPGAKGPSHMRLYFYDIDETMHHRMKRSPHLDATVIRTILNIMQHNPYVKAYKSLGILTSLDCYAIDLNTSISVD</sequence>
<dbReference type="InterPro" id="IPR036388">
    <property type="entry name" value="WH-like_DNA-bd_sf"/>
</dbReference>
<dbReference type="GO" id="GO:0042742">
    <property type="term" value="P:defense response to bacterium"/>
    <property type="evidence" value="ECO:0007669"/>
    <property type="project" value="UniProtKB-ARBA"/>
</dbReference>
<feature type="compositionally biased region" description="Basic and acidic residues" evidence="7">
    <location>
        <begin position="878"/>
        <end position="891"/>
    </location>
</feature>
<evidence type="ECO:0000313" key="11">
    <source>
        <dbReference type="EMBL" id="CAD6273184.1"/>
    </source>
</evidence>
<dbReference type="EMBL" id="CAJGYO010000016">
    <property type="protein sequence ID" value="CAD6273184.1"/>
    <property type="molecule type" value="Genomic_DNA"/>
</dbReference>
<feature type="region of interest" description="Disordered" evidence="7">
    <location>
        <begin position="878"/>
        <end position="897"/>
    </location>
</feature>
<dbReference type="SUPFAM" id="SSF52058">
    <property type="entry name" value="L domain-like"/>
    <property type="match status" value="1"/>
</dbReference>
<feature type="domain" description="Disease resistance N-terminal" evidence="9">
    <location>
        <begin position="12"/>
        <end position="96"/>
    </location>
</feature>
<keyword evidence="12" id="KW-1185">Reference proteome</keyword>
<comment type="caution">
    <text evidence="11">The sequence shown here is derived from an EMBL/GenBank/DDBJ whole genome shotgun (WGS) entry which is preliminary data.</text>
</comment>
<evidence type="ECO:0000256" key="7">
    <source>
        <dbReference type="SAM" id="MobiDB-lite"/>
    </source>
</evidence>